<dbReference type="EMBL" id="QKWP01000469">
    <property type="protein sequence ID" value="RIB19510.1"/>
    <property type="molecule type" value="Genomic_DNA"/>
</dbReference>
<protein>
    <submittedName>
        <fullName evidence="1">Uncharacterized protein</fullName>
    </submittedName>
</protein>
<dbReference type="AlphaFoldDB" id="A0A397VAQ3"/>
<keyword evidence="2" id="KW-1185">Reference proteome</keyword>
<evidence type="ECO:0000313" key="1">
    <source>
        <dbReference type="EMBL" id="RIB19510.1"/>
    </source>
</evidence>
<evidence type="ECO:0000313" key="2">
    <source>
        <dbReference type="Proteomes" id="UP000266673"/>
    </source>
</evidence>
<accession>A0A397VAQ3</accession>
<organism evidence="1 2">
    <name type="scientific">Gigaspora rosea</name>
    <dbReference type="NCBI Taxonomy" id="44941"/>
    <lineage>
        <taxon>Eukaryota</taxon>
        <taxon>Fungi</taxon>
        <taxon>Fungi incertae sedis</taxon>
        <taxon>Mucoromycota</taxon>
        <taxon>Glomeromycotina</taxon>
        <taxon>Glomeromycetes</taxon>
        <taxon>Diversisporales</taxon>
        <taxon>Gigasporaceae</taxon>
        <taxon>Gigaspora</taxon>
    </lineage>
</organism>
<comment type="caution">
    <text evidence="1">The sequence shown here is derived from an EMBL/GenBank/DDBJ whole genome shotgun (WGS) entry which is preliminary data.</text>
</comment>
<dbReference type="Proteomes" id="UP000266673">
    <property type="component" value="Unassembled WGS sequence"/>
</dbReference>
<dbReference type="OrthoDB" id="2434419at2759"/>
<sequence>MAIIVANPVITAKIHDKMRYFNGFDNESQSQDQTNKKWNKTTITEICEAYFKTFKKEHNTTSATKM</sequence>
<name>A0A397VAQ3_9GLOM</name>
<reference evidence="1 2" key="1">
    <citation type="submission" date="2018-06" db="EMBL/GenBank/DDBJ databases">
        <title>Comparative genomics reveals the genomic features of Rhizophagus irregularis, R. cerebriforme, R. diaphanum and Gigaspora rosea, and their symbiotic lifestyle signature.</title>
        <authorList>
            <person name="Morin E."/>
            <person name="San Clemente H."/>
            <person name="Chen E.C.H."/>
            <person name="De La Providencia I."/>
            <person name="Hainaut M."/>
            <person name="Kuo A."/>
            <person name="Kohler A."/>
            <person name="Murat C."/>
            <person name="Tang N."/>
            <person name="Roy S."/>
            <person name="Loubradou J."/>
            <person name="Henrissat B."/>
            <person name="Grigoriev I.V."/>
            <person name="Corradi N."/>
            <person name="Roux C."/>
            <person name="Martin F.M."/>
        </authorList>
    </citation>
    <scope>NUCLEOTIDE SEQUENCE [LARGE SCALE GENOMIC DNA]</scope>
    <source>
        <strain evidence="1 2">DAOM 194757</strain>
    </source>
</reference>
<proteinExistence type="predicted"/>
<gene>
    <name evidence="1" type="ORF">C2G38_2181610</name>
</gene>